<dbReference type="NCBIfam" id="TIGR02168">
    <property type="entry name" value="SMC_prok_B"/>
    <property type="match status" value="1"/>
</dbReference>
<keyword evidence="2 7" id="KW-0963">Cytoplasm</keyword>
<dbReference type="GO" id="GO:0030261">
    <property type="term" value="P:chromosome condensation"/>
    <property type="evidence" value="ECO:0007669"/>
    <property type="project" value="InterPro"/>
</dbReference>
<proteinExistence type="inferred from homology"/>
<dbReference type="HAMAP" id="MF_01894">
    <property type="entry name" value="Smc_prok"/>
    <property type="match status" value="1"/>
</dbReference>
<dbReference type="SUPFAM" id="SSF52540">
    <property type="entry name" value="P-loop containing nucleoside triphosphate hydrolases"/>
    <property type="match status" value="1"/>
</dbReference>
<comment type="subunit">
    <text evidence="7">Homodimer.</text>
</comment>
<feature type="coiled-coil region" evidence="7">
    <location>
        <begin position="688"/>
        <end position="764"/>
    </location>
</feature>
<dbReference type="Gene3D" id="3.40.50.300">
    <property type="entry name" value="P-loop containing nucleotide triphosphate hydrolases"/>
    <property type="match status" value="2"/>
</dbReference>
<evidence type="ECO:0000256" key="6">
    <source>
        <dbReference type="ARBA" id="ARBA00023125"/>
    </source>
</evidence>
<gene>
    <name evidence="7" type="primary">smc</name>
    <name evidence="10" type="ORF">DVS28_a3447</name>
</gene>
<evidence type="ECO:0000313" key="11">
    <source>
        <dbReference type="Proteomes" id="UP000264006"/>
    </source>
</evidence>
<dbReference type="InterPro" id="IPR010935">
    <property type="entry name" value="SMC_hinge"/>
</dbReference>
<dbReference type="GO" id="GO:0007059">
    <property type="term" value="P:chromosome segregation"/>
    <property type="evidence" value="ECO:0007669"/>
    <property type="project" value="UniProtKB-UniRule"/>
</dbReference>
<dbReference type="Pfam" id="PF02463">
    <property type="entry name" value="SMC_N"/>
    <property type="match status" value="1"/>
</dbReference>
<feature type="domain" description="SMC hinge" evidence="9">
    <location>
        <begin position="515"/>
        <end position="629"/>
    </location>
</feature>
<accession>A0A346Y0X5</accession>
<evidence type="ECO:0000256" key="7">
    <source>
        <dbReference type="HAMAP-Rule" id="MF_01894"/>
    </source>
</evidence>
<keyword evidence="6 7" id="KW-0238">DNA-binding</keyword>
<dbReference type="PIRSF" id="PIRSF005719">
    <property type="entry name" value="SMC"/>
    <property type="match status" value="1"/>
</dbReference>
<dbReference type="SMART" id="SM00968">
    <property type="entry name" value="SMC_hinge"/>
    <property type="match status" value="1"/>
</dbReference>
<evidence type="ECO:0000256" key="2">
    <source>
        <dbReference type="ARBA" id="ARBA00022490"/>
    </source>
</evidence>
<dbReference type="Proteomes" id="UP000264006">
    <property type="component" value="Chromosome"/>
</dbReference>
<organism evidence="10 11">
    <name type="scientific">Euzebya pacifica</name>
    <dbReference type="NCBI Taxonomy" id="1608957"/>
    <lineage>
        <taxon>Bacteria</taxon>
        <taxon>Bacillati</taxon>
        <taxon>Actinomycetota</taxon>
        <taxon>Nitriliruptoria</taxon>
        <taxon>Euzebyales</taxon>
    </lineage>
</organism>
<evidence type="ECO:0000259" key="9">
    <source>
        <dbReference type="SMART" id="SM00968"/>
    </source>
</evidence>
<dbReference type="PANTHER" id="PTHR43977">
    <property type="entry name" value="STRUCTURAL MAINTENANCE OF CHROMOSOMES PROTEIN 3"/>
    <property type="match status" value="1"/>
</dbReference>
<protein>
    <recommendedName>
        <fullName evidence="7">Chromosome partition protein Smc</fullName>
    </recommendedName>
</protein>
<dbReference type="InterPro" id="IPR003395">
    <property type="entry name" value="RecF/RecN/SMC_N"/>
</dbReference>
<keyword evidence="11" id="KW-1185">Reference proteome</keyword>
<feature type="compositionally biased region" description="Basic and acidic residues" evidence="8">
    <location>
        <begin position="322"/>
        <end position="339"/>
    </location>
</feature>
<dbReference type="RefSeq" id="WP_114592510.1">
    <property type="nucleotide sequence ID" value="NZ_CP031165.1"/>
</dbReference>
<dbReference type="InterPro" id="IPR011890">
    <property type="entry name" value="SMC_prok"/>
</dbReference>
<sequence>MYLKSLALRGFKSFADSTRLDFEPGITVIVGPNGSGKSNIVDALTWSMGTRSAKDLRGGSMSDVIFAGAGSRKAMGRASVEITIDNSDDSLPIEFTEVTVGRAMFATGENAYTINDVECRQLDVAELLSDTGLGRETHTIVGQGRIDAVLNARPEERRAFIEEAAGILKHRRRKERALRKLGQMEGHLERLVDLLSEMRRQLRPLERQAEAAAKHRNLSDQLHAIRTDRGLRDLARLLDRWSTEQASRSASDQRLRELEETNATLKRDEQAIAQGLSELTPAVRLATETQFALANLVERSSGIVERIVERRNGLAEAAEEPVAGRDPEELRGEAQRDRGHLAEVAEHVTTTSGLLERARQHTRHAEQARRAHEQAAAAEARRRVEARERQIRWEGEIGGLRSSLAQASGEEGRLSIQLQAQQDRSDELEADVTAVQNEIQRLDAAVPDLSDHLRTMEERRARAQKAASDAAKEERELERRRASLEARADALFAASAEPSEGASVLAEAAEKGQVDGVLGPLAALLQVADGHAVAVSAALGPLADALVVAGRSAAESALGFVADREAGRTLLLVAGAPHNEPTDQPSLDAIGARPLAPMVDGDPGIRAAARRALAGVYVCDDLDTALRLADTKPELVFVTTDGQIAGARGHAGGGAVAHTAVLSRAAAEEAKQQADAVGAELRIVHRKVGDADRELEEVRQQLETAQAQMQESDAQITSAAERLGRLNKELFRCHRERDQVQKQHDQLVAQTKARQEKLDELEARGPEPYVPDPRFADEEGGGDVEAERLDDLLTEAREAEVQARLNHSTAEQEAGELRRRIAALEQEAQRVEAQLAERERRQKARLAAIARCDELEHVARAALARAEASRVEAAAERDRLEEARAEQQRRLGVARSKLAELAQQLESLRDSRHREDLIRQELSMQLDGVRSRLREIGIDDGEAALKERTADPEDDLLAGGEERDAELAEAEDDLARKIGLLGTVNPLALEEFHALQERHEFMTGQLEDLRTSKKDLMRVVEAVDDRIREVFAAAFADVAGHFEHIFPKLFPGGQGKLILTDPDDMLTTGVEVEARPPGKKVKRLSLLSGGERSLTALAVLFAIFAARPSPFYVLDEVEAALDDANLGRFLSVVEEFRGFSQWIIVSHQRRTMEIADTIYGVSMGSAGVSRVVSRKLDQSGLARTP</sequence>
<evidence type="ECO:0000256" key="3">
    <source>
        <dbReference type="ARBA" id="ARBA00022741"/>
    </source>
</evidence>
<dbReference type="GO" id="GO:0016887">
    <property type="term" value="F:ATP hydrolysis activity"/>
    <property type="evidence" value="ECO:0007669"/>
    <property type="project" value="InterPro"/>
</dbReference>
<dbReference type="InterPro" id="IPR027417">
    <property type="entry name" value="P-loop_NTPase"/>
</dbReference>
<dbReference type="FunFam" id="3.40.50.300:FF:000901">
    <property type="entry name" value="Chromosome partition protein Smc"/>
    <property type="match status" value="1"/>
</dbReference>
<dbReference type="GO" id="GO:0005737">
    <property type="term" value="C:cytoplasm"/>
    <property type="evidence" value="ECO:0007669"/>
    <property type="project" value="UniProtKB-SubCell"/>
</dbReference>
<dbReference type="GO" id="GO:0005694">
    <property type="term" value="C:chromosome"/>
    <property type="evidence" value="ECO:0007669"/>
    <property type="project" value="InterPro"/>
</dbReference>
<feature type="region of interest" description="Disordered" evidence="8">
    <location>
        <begin position="361"/>
        <end position="382"/>
    </location>
</feature>
<comment type="function">
    <text evidence="7">Required for chromosome condensation and partitioning.</text>
</comment>
<keyword evidence="5 7" id="KW-0175">Coiled coil</keyword>
<dbReference type="SUPFAM" id="SSF75553">
    <property type="entry name" value="Smc hinge domain"/>
    <property type="match status" value="1"/>
</dbReference>
<dbReference type="GO" id="GO:0007062">
    <property type="term" value="P:sister chromatid cohesion"/>
    <property type="evidence" value="ECO:0007669"/>
    <property type="project" value="InterPro"/>
</dbReference>
<comment type="subcellular location">
    <subcellularLocation>
        <location evidence="1 7">Cytoplasm</location>
    </subcellularLocation>
</comment>
<dbReference type="GO" id="GO:0005524">
    <property type="term" value="F:ATP binding"/>
    <property type="evidence" value="ECO:0007669"/>
    <property type="project" value="UniProtKB-UniRule"/>
</dbReference>
<dbReference type="GO" id="GO:0006260">
    <property type="term" value="P:DNA replication"/>
    <property type="evidence" value="ECO:0007669"/>
    <property type="project" value="UniProtKB-UniRule"/>
</dbReference>
<feature type="coiled-coil region" evidence="7">
    <location>
        <begin position="418"/>
        <end position="494"/>
    </location>
</feature>
<dbReference type="AlphaFoldDB" id="A0A346Y0X5"/>
<evidence type="ECO:0000313" key="10">
    <source>
        <dbReference type="EMBL" id="AXV08122.1"/>
    </source>
</evidence>
<dbReference type="Gene3D" id="3.30.70.1620">
    <property type="match status" value="1"/>
</dbReference>
<dbReference type="OrthoDB" id="9808768at2"/>
<keyword evidence="4 7" id="KW-0067">ATP-binding</keyword>
<dbReference type="EMBL" id="CP031165">
    <property type="protein sequence ID" value="AXV08122.1"/>
    <property type="molecule type" value="Genomic_DNA"/>
</dbReference>
<comment type="similarity">
    <text evidence="7">Belongs to the SMC family.</text>
</comment>
<name>A0A346Y0X5_9ACTN</name>
<keyword evidence="3 7" id="KW-0547">Nucleotide-binding</keyword>
<evidence type="ECO:0000256" key="1">
    <source>
        <dbReference type="ARBA" id="ARBA00004496"/>
    </source>
</evidence>
<feature type="binding site" evidence="7">
    <location>
        <begin position="32"/>
        <end position="39"/>
    </location>
    <ligand>
        <name>ATP</name>
        <dbReference type="ChEBI" id="CHEBI:30616"/>
    </ligand>
</feature>
<reference evidence="10 11" key="1">
    <citation type="submission" date="2018-09" db="EMBL/GenBank/DDBJ databases">
        <title>Complete genome sequence of Euzebya sp. DY32-46 isolated from seawater of Pacific Ocean.</title>
        <authorList>
            <person name="Xu L."/>
            <person name="Wu Y.-H."/>
            <person name="Xu X.-W."/>
        </authorList>
    </citation>
    <scope>NUCLEOTIDE SEQUENCE [LARGE SCALE GENOMIC DNA]</scope>
    <source>
        <strain evidence="10 11">DY32-46</strain>
    </source>
</reference>
<evidence type="ECO:0000256" key="4">
    <source>
        <dbReference type="ARBA" id="ARBA00022840"/>
    </source>
</evidence>
<dbReference type="InterPro" id="IPR036277">
    <property type="entry name" value="SMC_hinge_sf"/>
</dbReference>
<dbReference type="KEGG" id="euz:DVS28_a3447"/>
<comment type="domain">
    <text evidence="7">Contains large globular domains required for ATP hydrolysis at each terminus and a third globular domain forming a flexible hinge near the middle of the molecule. These domains are separated by coiled-coil structures.</text>
</comment>
<feature type="coiled-coil region" evidence="7">
    <location>
        <begin position="807"/>
        <end position="911"/>
    </location>
</feature>
<dbReference type="InterPro" id="IPR024704">
    <property type="entry name" value="SMC"/>
</dbReference>
<dbReference type="Pfam" id="PF06470">
    <property type="entry name" value="SMC_hinge"/>
    <property type="match status" value="1"/>
</dbReference>
<dbReference type="Gene3D" id="1.20.1060.20">
    <property type="match status" value="1"/>
</dbReference>
<evidence type="ECO:0000256" key="8">
    <source>
        <dbReference type="SAM" id="MobiDB-lite"/>
    </source>
</evidence>
<dbReference type="GO" id="GO:0003677">
    <property type="term" value="F:DNA binding"/>
    <property type="evidence" value="ECO:0007669"/>
    <property type="project" value="UniProtKB-UniRule"/>
</dbReference>
<feature type="region of interest" description="Disordered" evidence="8">
    <location>
        <begin position="314"/>
        <end position="339"/>
    </location>
</feature>
<evidence type="ECO:0000256" key="5">
    <source>
        <dbReference type="ARBA" id="ARBA00023054"/>
    </source>
</evidence>